<evidence type="ECO:0000313" key="2">
    <source>
        <dbReference type="Proteomes" id="UP000499080"/>
    </source>
</evidence>
<organism evidence="1 2">
    <name type="scientific">Araneus ventricosus</name>
    <name type="common">Orbweaver spider</name>
    <name type="synonym">Epeira ventricosa</name>
    <dbReference type="NCBI Taxonomy" id="182803"/>
    <lineage>
        <taxon>Eukaryota</taxon>
        <taxon>Metazoa</taxon>
        <taxon>Ecdysozoa</taxon>
        <taxon>Arthropoda</taxon>
        <taxon>Chelicerata</taxon>
        <taxon>Arachnida</taxon>
        <taxon>Araneae</taxon>
        <taxon>Araneomorphae</taxon>
        <taxon>Entelegynae</taxon>
        <taxon>Araneoidea</taxon>
        <taxon>Araneidae</taxon>
        <taxon>Araneus</taxon>
    </lineage>
</organism>
<dbReference type="SUPFAM" id="SSF56672">
    <property type="entry name" value="DNA/RNA polymerases"/>
    <property type="match status" value="1"/>
</dbReference>
<evidence type="ECO:0008006" key="3">
    <source>
        <dbReference type="Google" id="ProtNLM"/>
    </source>
</evidence>
<dbReference type="EMBL" id="BGPR01000997">
    <property type="protein sequence ID" value="GBM42491.1"/>
    <property type="molecule type" value="Genomic_DNA"/>
</dbReference>
<comment type="caution">
    <text evidence="1">The sequence shown here is derived from an EMBL/GenBank/DDBJ whole genome shotgun (WGS) entry which is preliminary data.</text>
</comment>
<evidence type="ECO:0000313" key="1">
    <source>
        <dbReference type="EMBL" id="GBM42491.1"/>
    </source>
</evidence>
<keyword evidence="2" id="KW-1185">Reference proteome</keyword>
<dbReference type="PANTHER" id="PTHR47331:SF1">
    <property type="entry name" value="GAG-LIKE PROTEIN"/>
    <property type="match status" value="1"/>
</dbReference>
<dbReference type="GO" id="GO:0071897">
    <property type="term" value="P:DNA biosynthetic process"/>
    <property type="evidence" value="ECO:0007669"/>
    <property type="project" value="UniProtKB-ARBA"/>
</dbReference>
<accession>A0A4Y2FMS3</accession>
<proteinExistence type="predicted"/>
<protein>
    <recommendedName>
        <fullName evidence="3">Reverse transcriptase domain-containing protein</fullName>
    </recommendedName>
</protein>
<dbReference type="AlphaFoldDB" id="A0A4Y2FMS3"/>
<dbReference type="Proteomes" id="UP000499080">
    <property type="component" value="Unassembled WGS sequence"/>
</dbReference>
<sequence length="182" mass="20594">MELVPNNQSYLPESETFYLPHNGVVREESISTKQRVVFNGSAKSSNSVSLNEALYTGPKLQPDVFKILLNFRTFPIAISADIEKKDQQIRIHSKDADFQRIIWRTDTNQPLSTYRLLTVTYGTSCDPYLAVRTLHQLAADEMSTSPEACKIIREYFYVDDLSTGANSVSHAKVFASKINRVL</sequence>
<dbReference type="OrthoDB" id="6429879at2759"/>
<reference evidence="1 2" key="1">
    <citation type="journal article" date="2019" name="Sci. Rep.">
        <title>Orb-weaving spider Araneus ventricosus genome elucidates the spidroin gene catalogue.</title>
        <authorList>
            <person name="Kono N."/>
            <person name="Nakamura H."/>
            <person name="Ohtoshi R."/>
            <person name="Moran D.A.P."/>
            <person name="Shinohara A."/>
            <person name="Yoshida Y."/>
            <person name="Fujiwara M."/>
            <person name="Mori M."/>
            <person name="Tomita M."/>
            <person name="Arakawa K."/>
        </authorList>
    </citation>
    <scope>NUCLEOTIDE SEQUENCE [LARGE SCALE GENOMIC DNA]</scope>
</reference>
<dbReference type="PANTHER" id="PTHR47331">
    <property type="entry name" value="PHD-TYPE DOMAIN-CONTAINING PROTEIN"/>
    <property type="match status" value="1"/>
</dbReference>
<gene>
    <name evidence="1" type="ORF">AVEN_80009_1</name>
</gene>
<name>A0A4Y2FMS3_ARAVE</name>
<dbReference type="InterPro" id="IPR043502">
    <property type="entry name" value="DNA/RNA_pol_sf"/>
</dbReference>